<evidence type="ECO:0000256" key="1">
    <source>
        <dbReference type="SAM" id="Phobius"/>
    </source>
</evidence>
<dbReference type="VEuPathDB" id="PlasmoDB:PVW1_050043400"/>
<sequence>MSLSLDELAKIVSEVYKRNAEYEKLFNKLDNACNEAHVDNHCDNSFNYGNIDISFIPQLRTIFNILQRTEIENDTYIKDVNLDIDDPCPYYKYWFYYKIINNNLKEDDIEELMTTLNENIRGIYRNILGIRCKFYANSLYDVKIMKVLYDHIFIFNNEKNNPNLIEKIKKSEFCTYLKEYFNQIFVDKTITCSHFSPYAFCMEYNKHLTGIINLKEISDLSCESNENVTPYTSYLNSRKQVVEEEATNMGNGVSQLPFPDKNSLEVTQTENAQNSNLSSNNTIIGTGVVGVSSILFLLYKFTSLGSLIRRRKRGINDVMKKYQEGNTDVLLLKNSEGANINYDNNEYNLAYTPV</sequence>
<dbReference type="VEuPathDB" id="PlasmoDB:PVP01_0004890"/>
<keyword evidence="1" id="KW-0812">Transmembrane</keyword>
<feature type="transmembrane region" description="Helical" evidence="1">
    <location>
        <begin position="283"/>
        <end position="302"/>
    </location>
</feature>
<keyword evidence="1" id="KW-0472">Membrane</keyword>
<organism evidence="2">
    <name type="scientific">Plasmodium vivax</name>
    <name type="common">malaria parasite P. vivax</name>
    <dbReference type="NCBI Taxonomy" id="5855"/>
    <lineage>
        <taxon>Eukaryota</taxon>
        <taxon>Sar</taxon>
        <taxon>Alveolata</taxon>
        <taxon>Apicomplexa</taxon>
        <taxon>Aconoidasida</taxon>
        <taxon>Haemosporida</taxon>
        <taxon>Plasmodiidae</taxon>
        <taxon>Plasmodium</taxon>
        <taxon>Plasmodium (Plasmodium)</taxon>
    </lineage>
</organism>
<dbReference type="Pfam" id="PF05795">
    <property type="entry name" value="Plasmodium_Vir"/>
    <property type="match status" value="1"/>
</dbReference>
<accession>A0A565A4M9</accession>
<dbReference type="VEuPathDB" id="PlasmoDB:PVPAM_000037500"/>
<dbReference type="AlphaFoldDB" id="A0A565A4M9"/>
<dbReference type="OrthoDB" id="10430857at2759"/>
<keyword evidence="1" id="KW-1133">Transmembrane helix</keyword>
<dbReference type="EMBL" id="FLZR02000013">
    <property type="protein sequence ID" value="VUZ99775.1"/>
    <property type="molecule type" value="Genomic_DNA"/>
</dbReference>
<protein>
    <submittedName>
        <fullName evidence="2">VIR protein</fullName>
    </submittedName>
</protein>
<reference evidence="2" key="1">
    <citation type="submission" date="2016-07" db="EMBL/GenBank/DDBJ databases">
        <authorList>
            <consortium name="Pathogen Informatics"/>
        </authorList>
    </citation>
    <scope>NUCLEOTIDE SEQUENCE</scope>
</reference>
<evidence type="ECO:0000313" key="2">
    <source>
        <dbReference type="EMBL" id="VUZ99775.1"/>
    </source>
</evidence>
<proteinExistence type="predicted"/>
<gene>
    <name evidence="2" type="ORF">PVP01_0004890</name>
</gene>
<name>A0A565A4M9_PLAVI</name>
<dbReference type="Proteomes" id="UP000220605">
    <property type="component" value="Unassembled WGS sequence"/>
</dbReference>
<dbReference type="InterPro" id="IPR008780">
    <property type="entry name" value="Plasmodium_Vir"/>
</dbReference>